<dbReference type="PROSITE" id="PS51482">
    <property type="entry name" value="DEGV"/>
    <property type="match status" value="1"/>
</dbReference>
<dbReference type="InterPro" id="IPR003797">
    <property type="entry name" value="DegV"/>
</dbReference>
<evidence type="ECO:0000313" key="3">
    <source>
        <dbReference type="Proteomes" id="UP000639606"/>
    </source>
</evidence>
<dbReference type="Pfam" id="PF02645">
    <property type="entry name" value="DegV"/>
    <property type="match status" value="1"/>
</dbReference>
<comment type="caution">
    <text evidence="2">The sequence shown here is derived from an EMBL/GenBank/DDBJ whole genome shotgun (WGS) entry which is preliminary data.</text>
</comment>
<dbReference type="AlphaFoldDB" id="A0A918AIZ5"/>
<reference evidence="2" key="1">
    <citation type="journal article" date="2014" name="Int. J. Syst. Evol. Microbiol.">
        <title>Complete genome sequence of Corynebacterium casei LMG S-19264T (=DSM 44701T), isolated from a smear-ripened cheese.</title>
        <authorList>
            <consortium name="US DOE Joint Genome Institute (JGI-PGF)"/>
            <person name="Walter F."/>
            <person name="Albersmeier A."/>
            <person name="Kalinowski J."/>
            <person name="Ruckert C."/>
        </authorList>
    </citation>
    <scope>NUCLEOTIDE SEQUENCE</scope>
    <source>
        <strain evidence="2">JCM 3313</strain>
    </source>
</reference>
<dbReference type="RefSeq" id="WP_189222100.1">
    <property type="nucleotide sequence ID" value="NZ_BMRG01000002.1"/>
</dbReference>
<gene>
    <name evidence="2" type="ORF">GCM10010185_12620</name>
</gene>
<keyword evidence="3" id="KW-1185">Reference proteome</keyword>
<dbReference type="GO" id="GO:0008289">
    <property type="term" value="F:lipid binding"/>
    <property type="evidence" value="ECO:0007669"/>
    <property type="project" value="UniProtKB-KW"/>
</dbReference>
<dbReference type="Gene3D" id="3.30.1180.10">
    <property type="match status" value="1"/>
</dbReference>
<sequence>MSTTIVTDSTAYLPEGFAERHGVWVVPLHVSVEGRGGLDGADFGPAELAGALGEHRRVTTSRPTPQELAEVYRSALEGGADGVVSVHLSRELSGTWEAARLAAAEVDAEVGAGRVRVVDSRSAGMGLGFAVLAACAAADDPERAERAAVEAASRVRVFFCVETLDHLRRGGRIGAAAALVGTALAVKPLLHVDDGRIVPLEKVRTMGRAVGRLVDLAAEAAGRGPVGLAVHHLAAPERAAELASRLDDRVPGSTGCLISEVGAVIGAHTGPGVLGVVVLPGGLQ</sequence>
<evidence type="ECO:0008006" key="4">
    <source>
        <dbReference type="Google" id="ProtNLM"/>
    </source>
</evidence>
<dbReference type="NCBIfam" id="TIGR00762">
    <property type="entry name" value="DegV"/>
    <property type="match status" value="1"/>
</dbReference>
<reference evidence="2" key="2">
    <citation type="submission" date="2020-09" db="EMBL/GenBank/DDBJ databases">
        <authorList>
            <person name="Sun Q."/>
            <person name="Ohkuma M."/>
        </authorList>
    </citation>
    <scope>NUCLEOTIDE SEQUENCE</scope>
    <source>
        <strain evidence="2">JCM 3313</strain>
    </source>
</reference>
<dbReference type="PANTHER" id="PTHR33434:SF2">
    <property type="entry name" value="FATTY ACID-BINDING PROTEIN TM_1468"/>
    <property type="match status" value="1"/>
</dbReference>
<dbReference type="Proteomes" id="UP000639606">
    <property type="component" value="Unassembled WGS sequence"/>
</dbReference>
<dbReference type="Gene3D" id="3.40.50.10170">
    <property type="match status" value="1"/>
</dbReference>
<dbReference type="PANTHER" id="PTHR33434">
    <property type="entry name" value="DEGV DOMAIN-CONTAINING PROTEIN DR_1986-RELATED"/>
    <property type="match status" value="1"/>
</dbReference>
<keyword evidence="1" id="KW-0446">Lipid-binding</keyword>
<evidence type="ECO:0000256" key="1">
    <source>
        <dbReference type="ARBA" id="ARBA00023121"/>
    </source>
</evidence>
<evidence type="ECO:0000313" key="2">
    <source>
        <dbReference type="EMBL" id="GGP42597.1"/>
    </source>
</evidence>
<dbReference type="InterPro" id="IPR050270">
    <property type="entry name" value="DegV_domain_contain"/>
</dbReference>
<proteinExistence type="predicted"/>
<protein>
    <recommendedName>
        <fullName evidence="4">DegV family protein with EDD domain</fullName>
    </recommendedName>
</protein>
<name>A0A918AIZ5_9PSEU</name>
<dbReference type="EMBL" id="BMRG01000002">
    <property type="protein sequence ID" value="GGP42597.1"/>
    <property type="molecule type" value="Genomic_DNA"/>
</dbReference>
<organism evidence="2 3">
    <name type="scientific">Saccharothrix coeruleofusca</name>
    <dbReference type="NCBI Taxonomy" id="33919"/>
    <lineage>
        <taxon>Bacteria</taxon>
        <taxon>Bacillati</taxon>
        <taxon>Actinomycetota</taxon>
        <taxon>Actinomycetes</taxon>
        <taxon>Pseudonocardiales</taxon>
        <taxon>Pseudonocardiaceae</taxon>
        <taxon>Saccharothrix</taxon>
    </lineage>
</organism>
<dbReference type="InterPro" id="IPR043168">
    <property type="entry name" value="DegV_C"/>
</dbReference>
<accession>A0A918AIZ5</accession>
<dbReference type="SUPFAM" id="SSF82549">
    <property type="entry name" value="DAK1/DegV-like"/>
    <property type="match status" value="1"/>
</dbReference>